<dbReference type="Proteomes" id="UP000001554">
    <property type="component" value="Chromosome 3"/>
</dbReference>
<organism evidence="1 2">
    <name type="scientific">Branchiostoma floridae</name>
    <name type="common">Florida lancelet</name>
    <name type="synonym">Amphioxus</name>
    <dbReference type="NCBI Taxonomy" id="7739"/>
    <lineage>
        <taxon>Eukaryota</taxon>
        <taxon>Metazoa</taxon>
        <taxon>Chordata</taxon>
        <taxon>Cephalochordata</taxon>
        <taxon>Leptocardii</taxon>
        <taxon>Amphioxiformes</taxon>
        <taxon>Branchiostomatidae</taxon>
        <taxon>Branchiostoma</taxon>
    </lineage>
</organism>
<dbReference type="PANTHER" id="PTHR31635:SF196">
    <property type="entry name" value="REVERSE TRANSCRIPTASE DOMAIN-CONTAINING PROTEIN-RELATED"/>
    <property type="match status" value="1"/>
</dbReference>
<sequence>MLGVGITGDINKLTDNYQDRLTKVDRTLQPWRMLPMTLYGKITLINTLVVSQFTHLFLSLPSPGKTFFQTYEQKIFKFIWNGKPEKIKRKILYNTYDNGGLGLIHLPSFDLTRKASWVPRIFFQQDSSRKSFLCTSSVIFSRYLYPFLQLSLGKDIATKISTDQMNNVFIRLLVSPNPFFKDVLKAWLSFQFKPPETLKEIQAQLLWCNSSIVIENTPIIWEKPLKHGIYYINDLLDTNGRFLSYNGLLAKFGTAFDKLEYNQILSAIPRNWKKKLLDNTPVIGPILPHTANYVWLKASF</sequence>
<dbReference type="KEGG" id="bfo:118411954"/>
<gene>
    <name evidence="2" type="primary">LOC118411954</name>
</gene>
<dbReference type="PANTHER" id="PTHR31635">
    <property type="entry name" value="REVERSE TRANSCRIPTASE DOMAIN-CONTAINING PROTEIN-RELATED"/>
    <property type="match status" value="1"/>
</dbReference>
<protein>
    <submittedName>
        <fullName evidence="2">Uncharacterized protein LOC118411954</fullName>
    </submittedName>
</protein>
<keyword evidence="1" id="KW-1185">Reference proteome</keyword>
<reference evidence="1" key="2">
    <citation type="journal article" date="2020" name="Nat. Ecol. Evol.">
        <title>Deeply conserved synteny resolves early events in vertebrate evolution.</title>
        <authorList>
            <person name="Simakov O."/>
            <person name="Marletaz F."/>
            <person name="Yue J.X."/>
            <person name="O'Connell B."/>
            <person name="Jenkins J."/>
            <person name="Brandt A."/>
            <person name="Calef R."/>
            <person name="Tung C.H."/>
            <person name="Huang T.K."/>
            <person name="Schmutz J."/>
            <person name="Satoh N."/>
            <person name="Yu J.K."/>
            <person name="Putnam N.H."/>
            <person name="Green R.E."/>
            <person name="Rokhsar D.S."/>
        </authorList>
    </citation>
    <scope>NUCLEOTIDE SEQUENCE [LARGE SCALE GENOMIC DNA]</scope>
    <source>
        <strain evidence="1">S238N-H82</strain>
    </source>
</reference>
<accession>A0A9J7KUE7</accession>
<reference evidence="2" key="1">
    <citation type="journal article" date="2016" name="Genome Biol. Evol.">
        <title>Conserved non-coding elements in the most distant genera of cephalochordates: the Goldilocks principle.</title>
        <authorList>
            <person name="Yue J.X."/>
            <person name="Kozmikova I."/>
            <person name="Ono H."/>
            <person name="Nossa C.W."/>
            <person name="Kozmik Z."/>
            <person name="Putnam N.H."/>
            <person name="Yu J.K."/>
            <person name="Holland L.Z."/>
        </authorList>
    </citation>
    <scope>NUCLEOTIDE SEQUENCE</scope>
</reference>
<dbReference type="OrthoDB" id="10072093at2759"/>
<reference evidence="2" key="3">
    <citation type="submission" date="2025-08" db="UniProtKB">
        <authorList>
            <consortium name="RefSeq"/>
        </authorList>
    </citation>
    <scope>IDENTIFICATION</scope>
</reference>
<dbReference type="RefSeq" id="XP_035670376.1">
    <property type="nucleotide sequence ID" value="XM_035814483.1"/>
</dbReference>
<proteinExistence type="predicted"/>
<evidence type="ECO:0000313" key="1">
    <source>
        <dbReference type="Proteomes" id="UP000001554"/>
    </source>
</evidence>
<dbReference type="GeneID" id="118411954"/>
<dbReference type="AlphaFoldDB" id="A0A9J7KUE7"/>
<evidence type="ECO:0000313" key="2">
    <source>
        <dbReference type="RefSeq" id="XP_035670376.1"/>
    </source>
</evidence>
<name>A0A9J7KUE7_BRAFL</name>
<dbReference type="OMA" id="KTHIVWI"/>